<reference evidence="1" key="1">
    <citation type="submission" date="2020-06" db="EMBL/GenBank/DDBJ databases">
        <title>WGS assembly of Ceratodon purpureus strain R40.</title>
        <authorList>
            <person name="Carey S.B."/>
            <person name="Jenkins J."/>
            <person name="Shu S."/>
            <person name="Lovell J.T."/>
            <person name="Sreedasyam A."/>
            <person name="Maumus F."/>
            <person name="Tiley G.P."/>
            <person name="Fernandez-Pozo N."/>
            <person name="Barry K."/>
            <person name="Chen C."/>
            <person name="Wang M."/>
            <person name="Lipzen A."/>
            <person name="Daum C."/>
            <person name="Saski C.A."/>
            <person name="Payton A.C."/>
            <person name="Mcbreen J.C."/>
            <person name="Conrad R.E."/>
            <person name="Kollar L.M."/>
            <person name="Olsson S."/>
            <person name="Huttunen S."/>
            <person name="Landis J.B."/>
            <person name="Wickett N.J."/>
            <person name="Johnson M.G."/>
            <person name="Rensing S.A."/>
            <person name="Grimwood J."/>
            <person name="Schmutz J."/>
            <person name="Mcdaniel S.F."/>
        </authorList>
    </citation>
    <scope>NUCLEOTIDE SEQUENCE</scope>
    <source>
        <strain evidence="1">R40</strain>
    </source>
</reference>
<sequence length="128" mass="13910">MQPRPRNLLRREQSGKDLDRCLLALIPLHHRHRLLLLLLLLASGFIADSQPDLGERRGAGGHLDRGAHCVERIVSGAACGAQPKLSAPSICKPASHLIPPRLLPDASRFAWSLPRRMCLVSSCCGGLS</sequence>
<evidence type="ECO:0000313" key="1">
    <source>
        <dbReference type="EMBL" id="KAG0558517.1"/>
    </source>
</evidence>
<dbReference type="Proteomes" id="UP000822688">
    <property type="component" value="Chromosome 10"/>
</dbReference>
<proteinExistence type="predicted"/>
<evidence type="ECO:0000313" key="2">
    <source>
        <dbReference type="Proteomes" id="UP000822688"/>
    </source>
</evidence>
<dbReference type="AlphaFoldDB" id="A0A8T0GIZ0"/>
<organism evidence="1 2">
    <name type="scientific">Ceratodon purpureus</name>
    <name type="common">Fire moss</name>
    <name type="synonym">Dicranum purpureum</name>
    <dbReference type="NCBI Taxonomy" id="3225"/>
    <lineage>
        <taxon>Eukaryota</taxon>
        <taxon>Viridiplantae</taxon>
        <taxon>Streptophyta</taxon>
        <taxon>Embryophyta</taxon>
        <taxon>Bryophyta</taxon>
        <taxon>Bryophytina</taxon>
        <taxon>Bryopsida</taxon>
        <taxon>Dicranidae</taxon>
        <taxon>Pseudoditrichales</taxon>
        <taxon>Ditrichaceae</taxon>
        <taxon>Ceratodon</taxon>
    </lineage>
</organism>
<gene>
    <name evidence="1" type="ORF">KC19_10G034000</name>
</gene>
<dbReference type="EMBL" id="CM026431">
    <property type="protein sequence ID" value="KAG0558517.1"/>
    <property type="molecule type" value="Genomic_DNA"/>
</dbReference>
<protein>
    <submittedName>
        <fullName evidence="1">Uncharacterized protein</fullName>
    </submittedName>
</protein>
<accession>A0A8T0GIZ0</accession>
<name>A0A8T0GIZ0_CERPU</name>
<keyword evidence="2" id="KW-1185">Reference proteome</keyword>
<comment type="caution">
    <text evidence="1">The sequence shown here is derived from an EMBL/GenBank/DDBJ whole genome shotgun (WGS) entry which is preliminary data.</text>
</comment>